<dbReference type="EMBL" id="HBUE01194983">
    <property type="protein sequence ID" value="CAG6527185.1"/>
    <property type="molecule type" value="Transcribed_RNA"/>
</dbReference>
<evidence type="ECO:0000313" key="1">
    <source>
        <dbReference type="EMBL" id="CAG6578906.1"/>
    </source>
</evidence>
<accession>A0A8D8JXI5</accession>
<protein>
    <submittedName>
        <fullName evidence="1">(northern house mosquito) hypothetical protein</fullName>
    </submittedName>
</protein>
<dbReference type="AlphaFoldDB" id="A0A8D8JXI5"/>
<dbReference type="EMBL" id="HBUE01300971">
    <property type="protein sequence ID" value="CAG6578906.1"/>
    <property type="molecule type" value="Transcribed_RNA"/>
</dbReference>
<reference evidence="1" key="1">
    <citation type="submission" date="2021-05" db="EMBL/GenBank/DDBJ databases">
        <authorList>
            <person name="Alioto T."/>
            <person name="Alioto T."/>
            <person name="Gomez Garrido J."/>
        </authorList>
    </citation>
    <scope>NUCLEOTIDE SEQUENCE</scope>
</reference>
<sequence>MSKRFCGICVGTREDYSGWFTVLSAHFVLVTDDEEVRLYPFGLAAVSSQSRPNLLVAVFFGARSSEHRSISCAENCGYTNDFEPHVFAITCCCRFRIIPAIRLVTYSGMFITVTGLILHGGSAAAAPPKKLRTKTLPPPALHFPLGIQENSIHYINFMKKTKNLLFN</sequence>
<proteinExistence type="predicted"/>
<organism evidence="1">
    <name type="scientific">Culex pipiens</name>
    <name type="common">House mosquito</name>
    <dbReference type="NCBI Taxonomy" id="7175"/>
    <lineage>
        <taxon>Eukaryota</taxon>
        <taxon>Metazoa</taxon>
        <taxon>Ecdysozoa</taxon>
        <taxon>Arthropoda</taxon>
        <taxon>Hexapoda</taxon>
        <taxon>Insecta</taxon>
        <taxon>Pterygota</taxon>
        <taxon>Neoptera</taxon>
        <taxon>Endopterygota</taxon>
        <taxon>Diptera</taxon>
        <taxon>Nematocera</taxon>
        <taxon>Culicoidea</taxon>
        <taxon>Culicidae</taxon>
        <taxon>Culicinae</taxon>
        <taxon>Culicini</taxon>
        <taxon>Culex</taxon>
        <taxon>Culex</taxon>
    </lineage>
</organism>
<name>A0A8D8JXI5_CULPI</name>